<evidence type="ECO:0000313" key="2">
    <source>
        <dbReference type="EMBL" id="KZL82141.1"/>
    </source>
</evidence>
<proteinExistence type="predicted"/>
<feature type="region of interest" description="Disordered" evidence="1">
    <location>
        <begin position="157"/>
        <end position="252"/>
    </location>
</feature>
<reference evidence="2 3" key="1">
    <citation type="submission" date="2015-06" db="EMBL/GenBank/DDBJ databases">
        <title>Survival trade-offs in plant roots during colonization by closely related pathogenic and mutualistic fungi.</title>
        <authorList>
            <person name="Hacquard S."/>
            <person name="Kracher B."/>
            <person name="Hiruma K."/>
            <person name="Weinman A."/>
            <person name="Muench P."/>
            <person name="Garrido Oter R."/>
            <person name="Ver Loren van Themaat E."/>
            <person name="Dallerey J.-F."/>
            <person name="Damm U."/>
            <person name="Henrissat B."/>
            <person name="Lespinet O."/>
            <person name="Thon M."/>
            <person name="Kemen E."/>
            <person name="McHardy A.C."/>
            <person name="Schulze-Lefert P."/>
            <person name="O'Connell R.J."/>
        </authorList>
    </citation>
    <scope>NUCLEOTIDE SEQUENCE [LARGE SCALE GENOMIC DNA]</scope>
    <source>
        <strain evidence="2 3">MAFF 238704</strain>
    </source>
</reference>
<sequence length="252" mass="27586">MSRATMKWTPEVDQQILVAMVKTMTPNGEQYSAIIEELHSHGYSCTVSALKCASPASRFPSFRFCLPGPSSPDPDPSPTKLVISLSFLSSPSSNFHPLVQTSATMAPATLWDDKARSDLLVAFLTVTKPSKEDWDRTLAVVHGKGYTYNAGAVMQHIQKLQRKEQTAGDSGEGSSTPAKKATKKTATPRKRKTPAKSKANVEAEDDEENEEQETPAPKKPRTPKKPSMKEEADEFLNTEDMGDTFEPKDAGI</sequence>
<accession>A0A167C531</accession>
<dbReference type="EMBL" id="LFIW01001507">
    <property type="protein sequence ID" value="KZL82141.1"/>
    <property type="molecule type" value="Genomic_DNA"/>
</dbReference>
<comment type="caution">
    <text evidence="2">The sequence shown here is derived from an EMBL/GenBank/DDBJ whole genome shotgun (WGS) entry which is preliminary data.</text>
</comment>
<name>A0A167C531_COLIC</name>
<evidence type="ECO:0000256" key="1">
    <source>
        <dbReference type="SAM" id="MobiDB-lite"/>
    </source>
</evidence>
<feature type="compositionally biased region" description="Acidic residues" evidence="1">
    <location>
        <begin position="231"/>
        <end position="243"/>
    </location>
</feature>
<evidence type="ECO:0000313" key="3">
    <source>
        <dbReference type="Proteomes" id="UP000076584"/>
    </source>
</evidence>
<keyword evidence="3" id="KW-1185">Reference proteome</keyword>
<gene>
    <name evidence="2" type="ORF">CI238_07616</name>
</gene>
<dbReference type="STRING" id="1573173.A0A167C531"/>
<feature type="compositionally biased region" description="Acidic residues" evidence="1">
    <location>
        <begin position="202"/>
        <end position="213"/>
    </location>
</feature>
<dbReference type="Proteomes" id="UP000076584">
    <property type="component" value="Unassembled WGS sequence"/>
</dbReference>
<organism evidence="2 3">
    <name type="scientific">Colletotrichum incanum</name>
    <name type="common">Soybean anthracnose fungus</name>
    <dbReference type="NCBI Taxonomy" id="1573173"/>
    <lineage>
        <taxon>Eukaryota</taxon>
        <taxon>Fungi</taxon>
        <taxon>Dikarya</taxon>
        <taxon>Ascomycota</taxon>
        <taxon>Pezizomycotina</taxon>
        <taxon>Sordariomycetes</taxon>
        <taxon>Hypocreomycetidae</taxon>
        <taxon>Glomerellales</taxon>
        <taxon>Glomerellaceae</taxon>
        <taxon>Colletotrichum</taxon>
        <taxon>Colletotrichum spaethianum species complex</taxon>
    </lineage>
</organism>
<dbReference type="AlphaFoldDB" id="A0A167C531"/>
<protein>
    <submittedName>
        <fullName evidence="2">Uncharacterized protein</fullName>
    </submittedName>
</protein>
<feature type="compositionally biased region" description="Basic residues" evidence="1">
    <location>
        <begin position="180"/>
        <end position="195"/>
    </location>
</feature>